<keyword evidence="4" id="KW-0255">Endonuclease</keyword>
<keyword evidence="7" id="KW-0269">Exonuclease</keyword>
<feature type="compositionally biased region" description="Basic and acidic residues" evidence="13">
    <location>
        <begin position="644"/>
        <end position="659"/>
    </location>
</feature>
<dbReference type="InterPro" id="IPR036866">
    <property type="entry name" value="RibonucZ/Hydroxyglut_hydro"/>
</dbReference>
<dbReference type="GO" id="GO:0036297">
    <property type="term" value="P:interstrand cross-link repair"/>
    <property type="evidence" value="ECO:0007669"/>
    <property type="project" value="TreeGrafter"/>
</dbReference>
<evidence type="ECO:0000256" key="5">
    <source>
        <dbReference type="ARBA" id="ARBA00022763"/>
    </source>
</evidence>
<comment type="subcellular location">
    <subcellularLocation>
        <location evidence="1">Nucleus</location>
    </subcellularLocation>
</comment>
<evidence type="ECO:0000256" key="8">
    <source>
        <dbReference type="ARBA" id="ARBA00023172"/>
    </source>
</evidence>
<evidence type="ECO:0000259" key="14">
    <source>
        <dbReference type="Pfam" id="PF07522"/>
    </source>
</evidence>
<keyword evidence="9" id="KW-0234">DNA repair</keyword>
<keyword evidence="16" id="KW-1185">Reference proteome</keyword>
<dbReference type="GO" id="GO:0000723">
    <property type="term" value="P:telomere maintenance"/>
    <property type="evidence" value="ECO:0007669"/>
    <property type="project" value="TreeGrafter"/>
</dbReference>
<dbReference type="GO" id="GO:0035312">
    <property type="term" value="F:5'-3' DNA exonuclease activity"/>
    <property type="evidence" value="ECO:0007669"/>
    <property type="project" value="TreeGrafter"/>
</dbReference>
<name>A0A0K6G9I2_9AGAM</name>
<evidence type="ECO:0000256" key="7">
    <source>
        <dbReference type="ARBA" id="ARBA00022839"/>
    </source>
</evidence>
<evidence type="ECO:0000256" key="12">
    <source>
        <dbReference type="ARBA" id="ARBA00042677"/>
    </source>
</evidence>
<feature type="compositionally biased region" description="Basic and acidic residues" evidence="13">
    <location>
        <begin position="608"/>
        <end position="619"/>
    </location>
</feature>
<dbReference type="Proteomes" id="UP000044841">
    <property type="component" value="Unassembled WGS sequence"/>
</dbReference>
<evidence type="ECO:0000256" key="4">
    <source>
        <dbReference type="ARBA" id="ARBA00022759"/>
    </source>
</evidence>
<evidence type="ECO:0000256" key="13">
    <source>
        <dbReference type="SAM" id="MobiDB-lite"/>
    </source>
</evidence>
<dbReference type="GO" id="GO:0003684">
    <property type="term" value="F:damaged DNA binding"/>
    <property type="evidence" value="ECO:0007669"/>
    <property type="project" value="TreeGrafter"/>
</dbReference>
<feature type="compositionally biased region" description="Polar residues" evidence="13">
    <location>
        <begin position="479"/>
        <end position="494"/>
    </location>
</feature>
<dbReference type="Pfam" id="PF07522">
    <property type="entry name" value="DRMBL"/>
    <property type="match status" value="1"/>
</dbReference>
<evidence type="ECO:0000256" key="9">
    <source>
        <dbReference type="ARBA" id="ARBA00023204"/>
    </source>
</evidence>
<evidence type="ECO:0000256" key="3">
    <source>
        <dbReference type="ARBA" id="ARBA00022722"/>
    </source>
</evidence>
<feature type="compositionally biased region" description="Low complexity" evidence="13">
    <location>
        <begin position="508"/>
        <end position="518"/>
    </location>
</feature>
<protein>
    <recommendedName>
        <fullName evidence="11">Protein artemis</fullName>
    </recommendedName>
    <alternativeName>
        <fullName evidence="12">DNA cross-link repair 1C protein</fullName>
    </alternativeName>
</protein>
<proteinExistence type="inferred from homology"/>
<accession>A0A0K6G9I2</accession>
<dbReference type="PANTHER" id="PTHR23240">
    <property type="entry name" value="DNA CROSS-LINK REPAIR PROTEIN PSO2/SNM1-RELATED"/>
    <property type="match status" value="1"/>
</dbReference>
<evidence type="ECO:0000256" key="10">
    <source>
        <dbReference type="ARBA" id="ARBA00023242"/>
    </source>
</evidence>
<evidence type="ECO:0000313" key="16">
    <source>
        <dbReference type="Proteomes" id="UP000044841"/>
    </source>
</evidence>
<dbReference type="EMBL" id="CYGV01001511">
    <property type="protein sequence ID" value="CUA75135.1"/>
    <property type="molecule type" value="Genomic_DNA"/>
</dbReference>
<feature type="region of interest" description="Disordered" evidence="13">
    <location>
        <begin position="414"/>
        <end position="659"/>
    </location>
</feature>
<keyword evidence="10" id="KW-0539">Nucleus</keyword>
<feature type="compositionally biased region" description="Polar residues" evidence="13">
    <location>
        <begin position="525"/>
        <end position="539"/>
    </location>
</feature>
<feature type="compositionally biased region" description="Polar residues" evidence="13">
    <location>
        <begin position="573"/>
        <end position="592"/>
    </location>
</feature>
<evidence type="ECO:0000256" key="2">
    <source>
        <dbReference type="ARBA" id="ARBA00010304"/>
    </source>
</evidence>
<dbReference type="GO" id="GO:0005634">
    <property type="term" value="C:nucleus"/>
    <property type="evidence" value="ECO:0007669"/>
    <property type="project" value="UniProtKB-SubCell"/>
</dbReference>
<dbReference type="PANTHER" id="PTHR23240:SF8">
    <property type="entry name" value="PROTEIN ARTEMIS"/>
    <property type="match status" value="1"/>
</dbReference>
<evidence type="ECO:0000313" key="15">
    <source>
        <dbReference type="EMBL" id="CUA75135.1"/>
    </source>
</evidence>
<dbReference type="Gene3D" id="3.60.15.10">
    <property type="entry name" value="Ribonuclease Z/Hydroxyacylglutathione hydrolase-like"/>
    <property type="match status" value="1"/>
</dbReference>
<keyword evidence="5" id="KW-0227">DNA damage</keyword>
<reference evidence="15 16" key="1">
    <citation type="submission" date="2015-07" db="EMBL/GenBank/DDBJ databases">
        <authorList>
            <person name="Noorani M."/>
        </authorList>
    </citation>
    <scope>NUCLEOTIDE SEQUENCE [LARGE SCALE GENOMIC DNA]</scope>
    <source>
        <strain evidence="15">BBA 69670</strain>
    </source>
</reference>
<keyword evidence="6" id="KW-0378">Hydrolase</keyword>
<comment type="similarity">
    <text evidence="2">Belongs to the DNA repair metallo-beta-lactamase (DRMBL) family.</text>
</comment>
<dbReference type="GO" id="GO:0004519">
    <property type="term" value="F:endonuclease activity"/>
    <property type="evidence" value="ECO:0007669"/>
    <property type="project" value="UniProtKB-KW"/>
</dbReference>
<dbReference type="GO" id="GO:0006303">
    <property type="term" value="P:double-strand break repair via nonhomologous end joining"/>
    <property type="evidence" value="ECO:0007669"/>
    <property type="project" value="TreeGrafter"/>
</dbReference>
<feature type="domain" description="DNA repair metallo-beta-lactamase" evidence="14">
    <location>
        <begin position="146"/>
        <end position="260"/>
    </location>
</feature>
<dbReference type="AlphaFoldDB" id="A0A0K6G9I2"/>
<dbReference type="Gene3D" id="3.40.50.12650">
    <property type="match status" value="1"/>
</dbReference>
<gene>
    <name evidence="15" type="ORF">RSOLAG22IIIB_01781</name>
</gene>
<keyword evidence="8" id="KW-0233">DNA recombination</keyword>
<evidence type="ECO:0000256" key="6">
    <source>
        <dbReference type="ARBA" id="ARBA00022801"/>
    </source>
</evidence>
<dbReference type="GO" id="GO:0006310">
    <property type="term" value="P:DNA recombination"/>
    <property type="evidence" value="ECO:0007669"/>
    <property type="project" value="UniProtKB-KW"/>
</dbReference>
<evidence type="ECO:0000256" key="1">
    <source>
        <dbReference type="ARBA" id="ARBA00004123"/>
    </source>
</evidence>
<dbReference type="InterPro" id="IPR011084">
    <property type="entry name" value="DRMBL"/>
</dbReference>
<organism evidence="15 16">
    <name type="scientific">Rhizoctonia solani</name>
    <dbReference type="NCBI Taxonomy" id="456999"/>
    <lineage>
        <taxon>Eukaryota</taxon>
        <taxon>Fungi</taxon>
        <taxon>Dikarya</taxon>
        <taxon>Basidiomycota</taxon>
        <taxon>Agaricomycotina</taxon>
        <taxon>Agaricomycetes</taxon>
        <taxon>Cantharellales</taxon>
        <taxon>Ceratobasidiaceae</taxon>
        <taxon>Rhizoctonia</taxon>
    </lineage>
</organism>
<evidence type="ECO:0000256" key="11">
    <source>
        <dbReference type="ARBA" id="ARBA00039759"/>
    </source>
</evidence>
<keyword evidence="3" id="KW-0540">Nuclease</keyword>
<sequence>MIDILRFLIEGKRGAILHTGDIRAEPAMVSRLAQNAYIAPYLATNGQQKKQLEAVYLDTASFVGSQIVPSKASAVEGLLNMISMYPKDTLFYINIWTWGYEDILIGIADRFKTKIHVDRHKYLVLCSVEHYHSSPSFSKCARPDVLKNILTCDERETRFHACERYNQCTTIKPVDPEPKRRTHRNSMAKQVPSKRVVWINPGVVASDDWESHIQEVDNQLKEGQFVDTLKVPLSRHSTLTELQSFISLLRPKNIYPTSNMPSLEGLDWACLPGIFAECLTPDGYETLRCSTLEGLRKRFPNIDLTPGGMKKRVEQVLLKVGHPDSEQDNAVGSDEIEWTEARSQRATKTKEHIETYLPWLFGRQDTSSLKATQDASAANSPGARIAPLISFSTDSTSPTIEPGELCATCANCPTCRPKPPKNSPSKSLDAEGIKRNSPGPAGPKHTPCPATNSLDTHTIGAPAQRNEQMHSPPPESPKSRLSSGTPTPGTSAIIGSSGRPKKRLRIDSTTSSRRNSSTVPKQFDVVNSSSEMSLNQTQISPSASTPPAPAQLNLSTKTVRKFPRSSPKDHTSLNDSRQVAHSNLASNDSPQARNIHATQGIVGSSSDGHSRYHNERSNDITDIPLSNTNSPAVAIKSPTPLSESDTRERRRISKVKERNIRAQLAKLPPEFSQALAATKATTKP</sequence>